<dbReference type="SUPFAM" id="SSF53850">
    <property type="entry name" value="Periplasmic binding protein-like II"/>
    <property type="match status" value="1"/>
</dbReference>
<keyword evidence="4" id="KW-0804">Transcription</keyword>
<dbReference type="PANTHER" id="PTHR30346">
    <property type="entry name" value="TRANSCRIPTIONAL DUAL REGULATOR HCAR-RELATED"/>
    <property type="match status" value="1"/>
</dbReference>
<dbReference type="Gene3D" id="1.10.10.10">
    <property type="entry name" value="Winged helix-like DNA-binding domain superfamily/Winged helix DNA-binding domain"/>
    <property type="match status" value="1"/>
</dbReference>
<evidence type="ECO:0000256" key="2">
    <source>
        <dbReference type="ARBA" id="ARBA00023015"/>
    </source>
</evidence>
<dbReference type="Proteomes" id="UP001555826">
    <property type="component" value="Unassembled WGS sequence"/>
</dbReference>
<dbReference type="Pfam" id="PF03466">
    <property type="entry name" value="LysR_substrate"/>
    <property type="match status" value="1"/>
</dbReference>
<dbReference type="Pfam" id="PF00126">
    <property type="entry name" value="HTH_1"/>
    <property type="match status" value="1"/>
</dbReference>
<dbReference type="SUPFAM" id="SSF46785">
    <property type="entry name" value="Winged helix' DNA-binding domain"/>
    <property type="match status" value="1"/>
</dbReference>
<proteinExistence type="inferred from homology"/>
<evidence type="ECO:0000259" key="5">
    <source>
        <dbReference type="PROSITE" id="PS50931"/>
    </source>
</evidence>
<evidence type="ECO:0000256" key="3">
    <source>
        <dbReference type="ARBA" id="ARBA00023125"/>
    </source>
</evidence>
<dbReference type="InterPro" id="IPR005119">
    <property type="entry name" value="LysR_subst-bd"/>
</dbReference>
<keyword evidence="7" id="KW-1185">Reference proteome</keyword>
<organism evidence="6 7">
    <name type="scientific">Kineococcus endophyticus</name>
    <dbReference type="NCBI Taxonomy" id="1181883"/>
    <lineage>
        <taxon>Bacteria</taxon>
        <taxon>Bacillati</taxon>
        <taxon>Actinomycetota</taxon>
        <taxon>Actinomycetes</taxon>
        <taxon>Kineosporiales</taxon>
        <taxon>Kineosporiaceae</taxon>
        <taxon>Kineococcus</taxon>
    </lineage>
</organism>
<reference evidence="6 7" key="1">
    <citation type="submission" date="2024-07" db="EMBL/GenBank/DDBJ databases">
        <authorList>
            <person name="Thanompreechachai J."/>
            <person name="Duangmal K."/>
        </authorList>
    </citation>
    <scope>NUCLEOTIDE SEQUENCE [LARGE SCALE GENOMIC DNA]</scope>
    <source>
        <strain evidence="6 7">KCTC 19886</strain>
    </source>
</reference>
<dbReference type="EMBL" id="JBFNQN010000002">
    <property type="protein sequence ID" value="MEW9263727.1"/>
    <property type="molecule type" value="Genomic_DNA"/>
</dbReference>
<comment type="caution">
    <text evidence="6">The sequence shown here is derived from an EMBL/GenBank/DDBJ whole genome shotgun (WGS) entry which is preliminary data.</text>
</comment>
<keyword evidence="3" id="KW-0238">DNA-binding</keyword>
<gene>
    <name evidence="6" type="ORF">AB1207_03115</name>
</gene>
<dbReference type="PROSITE" id="PS50931">
    <property type="entry name" value="HTH_LYSR"/>
    <property type="match status" value="1"/>
</dbReference>
<dbReference type="RefSeq" id="WP_367636323.1">
    <property type="nucleotide sequence ID" value="NZ_JBFNQN010000002.1"/>
</dbReference>
<evidence type="ECO:0000313" key="7">
    <source>
        <dbReference type="Proteomes" id="UP001555826"/>
    </source>
</evidence>
<dbReference type="PANTHER" id="PTHR30346:SF28">
    <property type="entry name" value="HTH-TYPE TRANSCRIPTIONAL REGULATOR CYNR"/>
    <property type="match status" value="1"/>
</dbReference>
<dbReference type="Gene3D" id="3.40.190.290">
    <property type="match status" value="1"/>
</dbReference>
<name>A0ABV3P392_9ACTN</name>
<accession>A0ABV3P392</accession>
<comment type="similarity">
    <text evidence="1">Belongs to the LysR transcriptional regulatory family.</text>
</comment>
<dbReference type="InterPro" id="IPR036390">
    <property type="entry name" value="WH_DNA-bd_sf"/>
</dbReference>
<keyword evidence="2" id="KW-0805">Transcription regulation</keyword>
<protein>
    <submittedName>
        <fullName evidence="6">LysR family transcriptional regulator</fullName>
    </submittedName>
</protein>
<evidence type="ECO:0000256" key="1">
    <source>
        <dbReference type="ARBA" id="ARBA00009437"/>
    </source>
</evidence>
<dbReference type="PRINTS" id="PR00039">
    <property type="entry name" value="HTHLYSR"/>
</dbReference>
<feature type="domain" description="HTH lysR-type" evidence="5">
    <location>
        <begin position="1"/>
        <end position="58"/>
    </location>
</feature>
<evidence type="ECO:0000313" key="6">
    <source>
        <dbReference type="EMBL" id="MEW9263727.1"/>
    </source>
</evidence>
<evidence type="ECO:0000256" key="4">
    <source>
        <dbReference type="ARBA" id="ARBA00023163"/>
    </source>
</evidence>
<dbReference type="InterPro" id="IPR000847">
    <property type="entry name" value="LysR_HTH_N"/>
</dbReference>
<sequence length="292" mass="30202">MDLRALEHFVAVVDEGGFTRAAERLRVAQPGVSAQVRGLERELGQALFERHARGATLTPAGEAALPHARAALAAATAVGESVAELSGLLRGRLGIGILLSSNGMDMPAVLRTFRDRAPAVEVRVVEADAETLLARLRDGGLDVAWTATAGPLPDDLTGHLVSTEPLAALVPAGHRWARRRTVDLTDLCAEPLLVAPPGGAVRGALDAASAGLGLRPHVEVEANSPVLLAALAREGHGVAVVPASAPVADGVHAVRIVRPVPAGRVSVAWRRANPSPALRAFTALVRTGGTRT</sequence>
<dbReference type="InterPro" id="IPR036388">
    <property type="entry name" value="WH-like_DNA-bd_sf"/>
</dbReference>